<dbReference type="InterPro" id="IPR003593">
    <property type="entry name" value="AAA+_ATPase"/>
</dbReference>
<dbReference type="Pfam" id="PF00931">
    <property type="entry name" value="NB-ARC"/>
    <property type="match status" value="1"/>
</dbReference>
<dbReference type="SMART" id="SM00382">
    <property type="entry name" value="AAA"/>
    <property type="match status" value="1"/>
</dbReference>
<name>A0ABP1B2D6_9BRYO</name>
<evidence type="ECO:0000259" key="2">
    <source>
        <dbReference type="PROSITE" id="PS50104"/>
    </source>
</evidence>
<dbReference type="Gene3D" id="1.10.8.430">
    <property type="entry name" value="Helical domain of apoptotic protease-activating factors"/>
    <property type="match status" value="1"/>
</dbReference>
<organism evidence="3 4">
    <name type="scientific">Sphagnum jensenii</name>
    <dbReference type="NCBI Taxonomy" id="128206"/>
    <lineage>
        <taxon>Eukaryota</taxon>
        <taxon>Viridiplantae</taxon>
        <taxon>Streptophyta</taxon>
        <taxon>Embryophyta</taxon>
        <taxon>Bryophyta</taxon>
        <taxon>Sphagnophytina</taxon>
        <taxon>Sphagnopsida</taxon>
        <taxon>Sphagnales</taxon>
        <taxon>Sphagnaceae</taxon>
        <taxon>Sphagnum</taxon>
    </lineage>
</organism>
<dbReference type="InterPro" id="IPR035897">
    <property type="entry name" value="Toll_tir_struct_dom_sf"/>
</dbReference>
<proteinExistence type="predicted"/>
<dbReference type="EMBL" id="OZ023719">
    <property type="protein sequence ID" value="CAK9868716.1"/>
    <property type="molecule type" value="Genomic_DNA"/>
</dbReference>
<sequence length="917" mass="103801">MREKKSKWSFRDLCKRCVKWFFPSADSAAALPSTSQERDQPMHKPLHPIIDRPTIDVPSVSVDVETTNAITSSSGVGSHGFNVLSHTYDVFLNHRGPDVKTTFVAHLYEALSKAGFHPFLDVKSLVKARHAFKSIDEALNSVHVHVAVFSKGYAESKYCLNELCDMLKSGKLIFPIFLDVEPEHLTRPRHGPFATGFRTHMKRGRQDDIKRWEKALFEVANLTGFRLNEVNGDEAQLLRKVVRAIQSALPVDLLQQVVQHRIGLQGPVIEVVNYLHQVGILGIVGMGGIGKTTLAKEVYNEYAKQQSFEHQSFLHDVRIRSLLSLQQQLVHDLLGEDLKSMEEFHNFFNRILRDQKVLIVIDGIDDIRGFDQLIPSLDKLLMQGSRVIATSRDRNVLNYITSQSSTKESKLYEVQVLDRIHAQQLFNWHAFSSDKASDGFQDLAKEIVDSCNGLPLALEVIGAYLFDKKAPQHEVIWIESAKSLRVDPGAIDHKLQNMFDISYEGLSSPTDKLMFLDIACSMIGQQESPIMSIWESCIICTCPSSKSPHSSLMRLIDKSLVKLDENKNFQMHDILRDMGKGVVKRQSLQVGKRTHLWEPLETNEVLENDEGTTKIRSFSLAGSNLNIRLVGEKFAKMTKLHFLHLGGHHVEGDFSTWSKELRWLDWSFSPIMRLPPTLNVPNLVVLNLTRCMNLTCLWAEDPHVQVPCKSLEWLTLRDCTALVMLPRNIGGLSKLKLLDLHACSTLTRLPNSISQLQSLEVLYLSSCINLATLSNNFGNLSKLKQVFLDHCKSLKELPYGFGKLQSLVTFSAQGTSLFQLPDSFSQLFNMETLNLDDCMDLQSLPPSISGLVKLRCLWMSNTGLEKLPEDFGQLQSLKKLHLNHCKHLKTLPNSFKRLELEYLEMSQNPCLKVFLES</sequence>
<feature type="domain" description="TIR" evidence="2">
    <location>
        <begin position="86"/>
        <end position="249"/>
    </location>
</feature>
<reference evidence="3" key="1">
    <citation type="submission" date="2024-03" db="EMBL/GenBank/DDBJ databases">
        <authorList>
            <consortium name="ELIXIR-Norway"/>
            <consortium name="Elixir Norway"/>
        </authorList>
    </citation>
    <scope>NUCLEOTIDE SEQUENCE</scope>
</reference>
<dbReference type="PROSITE" id="PS50104">
    <property type="entry name" value="TIR"/>
    <property type="match status" value="1"/>
</dbReference>
<evidence type="ECO:0000313" key="4">
    <source>
        <dbReference type="Proteomes" id="UP001497522"/>
    </source>
</evidence>
<dbReference type="Gene3D" id="3.40.50.300">
    <property type="entry name" value="P-loop containing nucleotide triphosphate hydrolases"/>
    <property type="match status" value="1"/>
</dbReference>
<gene>
    <name evidence="3" type="ORF">CSSPJE1EN2_LOCUS11675</name>
</gene>
<dbReference type="Gene3D" id="3.80.10.10">
    <property type="entry name" value="Ribonuclease Inhibitor"/>
    <property type="match status" value="2"/>
</dbReference>
<protein>
    <recommendedName>
        <fullName evidence="2">TIR domain-containing protein</fullName>
    </recommendedName>
</protein>
<dbReference type="InterPro" id="IPR002182">
    <property type="entry name" value="NB-ARC"/>
</dbReference>
<evidence type="ECO:0000256" key="1">
    <source>
        <dbReference type="ARBA" id="ARBA00022614"/>
    </source>
</evidence>
<dbReference type="Gene3D" id="3.40.50.10140">
    <property type="entry name" value="Toll/interleukin-1 receptor homology (TIR) domain"/>
    <property type="match status" value="1"/>
</dbReference>
<dbReference type="SUPFAM" id="SSF52540">
    <property type="entry name" value="P-loop containing nucleoside triphosphate hydrolases"/>
    <property type="match status" value="1"/>
</dbReference>
<dbReference type="SUPFAM" id="SSF52200">
    <property type="entry name" value="Toll/Interleukin receptor TIR domain"/>
    <property type="match status" value="1"/>
</dbReference>
<dbReference type="Pfam" id="PF01582">
    <property type="entry name" value="TIR"/>
    <property type="match status" value="1"/>
</dbReference>
<dbReference type="SMART" id="SM00255">
    <property type="entry name" value="TIR"/>
    <property type="match status" value="1"/>
</dbReference>
<dbReference type="InterPro" id="IPR027417">
    <property type="entry name" value="P-loop_NTPase"/>
</dbReference>
<dbReference type="SUPFAM" id="SSF52058">
    <property type="entry name" value="L domain-like"/>
    <property type="match status" value="1"/>
</dbReference>
<dbReference type="Pfam" id="PF23282">
    <property type="entry name" value="WHD_ROQ1"/>
    <property type="match status" value="1"/>
</dbReference>
<evidence type="ECO:0000313" key="3">
    <source>
        <dbReference type="EMBL" id="CAK9868716.1"/>
    </source>
</evidence>
<keyword evidence="1" id="KW-0433">Leucine-rich repeat</keyword>
<dbReference type="InterPro" id="IPR032675">
    <property type="entry name" value="LRR_dom_sf"/>
</dbReference>
<accession>A0ABP1B2D6</accession>
<dbReference type="PANTHER" id="PTHR11017:SF385">
    <property type="entry name" value="DISEASE RESISTANCE PROTEIN (TIR-NBS-LRR CLASS)-RELATED"/>
    <property type="match status" value="1"/>
</dbReference>
<dbReference type="InterPro" id="IPR000157">
    <property type="entry name" value="TIR_dom"/>
</dbReference>
<dbReference type="InterPro" id="IPR042197">
    <property type="entry name" value="Apaf_helical"/>
</dbReference>
<dbReference type="Proteomes" id="UP001497522">
    <property type="component" value="Chromosome 18"/>
</dbReference>
<dbReference type="InterPro" id="IPR044974">
    <property type="entry name" value="Disease_R_plants"/>
</dbReference>
<dbReference type="InterPro" id="IPR058192">
    <property type="entry name" value="WHD_ROQ1-like"/>
</dbReference>
<dbReference type="PRINTS" id="PR00364">
    <property type="entry name" value="DISEASERSIST"/>
</dbReference>
<keyword evidence="4" id="KW-1185">Reference proteome</keyword>
<dbReference type="PANTHER" id="PTHR11017">
    <property type="entry name" value="LEUCINE-RICH REPEAT-CONTAINING PROTEIN"/>
    <property type="match status" value="1"/>
</dbReference>